<accession>A0ABP8PLJ0</accession>
<dbReference type="SUPFAM" id="SSF53335">
    <property type="entry name" value="S-adenosyl-L-methionine-dependent methyltransferases"/>
    <property type="match status" value="1"/>
</dbReference>
<evidence type="ECO:0000259" key="4">
    <source>
        <dbReference type="Pfam" id="PF13649"/>
    </source>
</evidence>
<dbReference type="Pfam" id="PF13649">
    <property type="entry name" value="Methyltransf_25"/>
    <property type="match status" value="1"/>
</dbReference>
<evidence type="ECO:0000256" key="3">
    <source>
        <dbReference type="ARBA" id="ARBA00022691"/>
    </source>
</evidence>
<evidence type="ECO:0000256" key="1">
    <source>
        <dbReference type="ARBA" id="ARBA00022603"/>
    </source>
</evidence>
<name>A0ABP8PLJ0_9NOCA</name>
<dbReference type="InterPro" id="IPR041698">
    <property type="entry name" value="Methyltransf_25"/>
</dbReference>
<keyword evidence="1 5" id="KW-0489">Methyltransferase</keyword>
<keyword evidence="2" id="KW-0808">Transferase</keyword>
<dbReference type="CDD" id="cd02440">
    <property type="entry name" value="AdoMet_MTases"/>
    <property type="match status" value="1"/>
</dbReference>
<gene>
    <name evidence="5" type="ORF">GCM10023094_46970</name>
</gene>
<dbReference type="EMBL" id="BAABFB010000070">
    <property type="protein sequence ID" value="GAA4487916.1"/>
    <property type="molecule type" value="Genomic_DNA"/>
</dbReference>
<reference evidence="6" key="1">
    <citation type="journal article" date="2019" name="Int. J. Syst. Evol. Microbiol.">
        <title>The Global Catalogue of Microorganisms (GCM) 10K type strain sequencing project: providing services to taxonomists for standard genome sequencing and annotation.</title>
        <authorList>
            <consortium name="The Broad Institute Genomics Platform"/>
            <consortium name="The Broad Institute Genome Sequencing Center for Infectious Disease"/>
            <person name="Wu L."/>
            <person name="Ma J."/>
        </authorList>
    </citation>
    <scope>NUCLEOTIDE SEQUENCE [LARGE SCALE GENOMIC DNA]</scope>
    <source>
        <strain evidence="6">JCM 32206</strain>
    </source>
</reference>
<keyword evidence="6" id="KW-1185">Reference proteome</keyword>
<dbReference type="PANTHER" id="PTHR43464">
    <property type="entry name" value="METHYLTRANSFERASE"/>
    <property type="match status" value="1"/>
</dbReference>
<evidence type="ECO:0000313" key="6">
    <source>
        <dbReference type="Proteomes" id="UP001501183"/>
    </source>
</evidence>
<dbReference type="PANTHER" id="PTHR43464:SF19">
    <property type="entry name" value="UBIQUINONE BIOSYNTHESIS O-METHYLTRANSFERASE, MITOCHONDRIAL"/>
    <property type="match status" value="1"/>
</dbReference>
<feature type="domain" description="Methyltransferase" evidence="4">
    <location>
        <begin position="48"/>
        <end position="138"/>
    </location>
</feature>
<dbReference type="InterPro" id="IPR029063">
    <property type="entry name" value="SAM-dependent_MTases_sf"/>
</dbReference>
<proteinExistence type="predicted"/>
<evidence type="ECO:0000313" key="5">
    <source>
        <dbReference type="EMBL" id="GAA4487916.1"/>
    </source>
</evidence>
<sequence>MVTRWQDERSADDSHAYVRRFAELDASGADTHGEARMVDVLLERGSTVLDAGCGTGRVGAELARRGHTVTAVDLDPVLLDAARATGVLTVVRADLAELDLPGQRFDAVVVAGNVMIFLAPGTEAAVCRRLADHLAPGGVLVAGFATDYRYSVDDFDADLAAAGLVREHRFATWDLRPWRPDAGWAVTVARKPVE</sequence>
<evidence type="ECO:0000256" key="2">
    <source>
        <dbReference type="ARBA" id="ARBA00022679"/>
    </source>
</evidence>
<organism evidence="5 6">
    <name type="scientific">Rhodococcus olei</name>
    <dbReference type="NCBI Taxonomy" id="2161675"/>
    <lineage>
        <taxon>Bacteria</taxon>
        <taxon>Bacillati</taxon>
        <taxon>Actinomycetota</taxon>
        <taxon>Actinomycetes</taxon>
        <taxon>Mycobacteriales</taxon>
        <taxon>Nocardiaceae</taxon>
        <taxon>Rhodococcus</taxon>
    </lineage>
</organism>
<dbReference type="Proteomes" id="UP001501183">
    <property type="component" value="Unassembled WGS sequence"/>
</dbReference>
<dbReference type="Gene3D" id="3.40.50.150">
    <property type="entry name" value="Vaccinia Virus protein VP39"/>
    <property type="match status" value="1"/>
</dbReference>
<protein>
    <submittedName>
        <fullName evidence="5">Class I SAM-dependent methyltransferase</fullName>
    </submittedName>
</protein>
<dbReference type="GO" id="GO:0008168">
    <property type="term" value="F:methyltransferase activity"/>
    <property type="evidence" value="ECO:0007669"/>
    <property type="project" value="UniProtKB-KW"/>
</dbReference>
<dbReference type="GO" id="GO:0032259">
    <property type="term" value="P:methylation"/>
    <property type="evidence" value="ECO:0007669"/>
    <property type="project" value="UniProtKB-KW"/>
</dbReference>
<keyword evidence="3" id="KW-0949">S-adenosyl-L-methionine</keyword>
<comment type="caution">
    <text evidence="5">The sequence shown here is derived from an EMBL/GenBank/DDBJ whole genome shotgun (WGS) entry which is preliminary data.</text>
</comment>